<dbReference type="CDD" id="cd00657">
    <property type="entry name" value="Ferritin_like"/>
    <property type="match status" value="1"/>
</dbReference>
<proteinExistence type="predicted"/>
<comment type="caution">
    <text evidence="1">The sequence shown here is derived from an EMBL/GenBank/DDBJ whole genome shotgun (WGS) entry which is preliminary data.</text>
</comment>
<evidence type="ECO:0000313" key="2">
    <source>
        <dbReference type="Proteomes" id="UP000613113"/>
    </source>
</evidence>
<dbReference type="InterPro" id="IPR007402">
    <property type="entry name" value="DUF455"/>
</dbReference>
<keyword evidence="2" id="KW-1185">Reference proteome</keyword>
<dbReference type="PANTHER" id="PTHR42782:SF4">
    <property type="entry name" value="DUF455 DOMAIN-CONTAINING PROTEIN"/>
    <property type="match status" value="1"/>
</dbReference>
<dbReference type="PANTHER" id="PTHR42782">
    <property type="entry name" value="SI:CH73-314G15.3"/>
    <property type="match status" value="1"/>
</dbReference>
<accession>A0ABR6YQM0</accession>
<dbReference type="PIRSF" id="PIRSF012318">
    <property type="entry name" value="UCP012318"/>
    <property type="match status" value="1"/>
</dbReference>
<organism evidence="1 2">
    <name type="scientific">Undibacterium griseum</name>
    <dbReference type="NCBI Taxonomy" id="2762295"/>
    <lineage>
        <taxon>Bacteria</taxon>
        <taxon>Pseudomonadati</taxon>
        <taxon>Pseudomonadota</taxon>
        <taxon>Betaproteobacteria</taxon>
        <taxon>Burkholderiales</taxon>
        <taxon>Oxalobacteraceae</taxon>
        <taxon>Undibacterium</taxon>
    </lineage>
</organism>
<sequence>MELRHEALLALLDCDTGSKCRRVLAISDTVTLDTCCQIMAPEGIPGRPAKPELVAPGQVGRRAMHTVEGRAVLIHALAHIELNAVNLACDILWRFPGMPERFYRDWLKVAREEAYHFQLLETHLQALGYAYGDFTAHNSLWEMAAKTSQDLIARLALVPRTLEARGLDVTPGVAAKLAQAGDQVAADILDIIYRDEIGHVAIGNDWYKTLCQQQQLDPVATYAVLAEKYKAPRLRGPFNLEGRRAAGFDENELMALTQMPANRPSAAE</sequence>
<dbReference type="Proteomes" id="UP000613113">
    <property type="component" value="Unassembled WGS sequence"/>
</dbReference>
<reference evidence="1 2" key="1">
    <citation type="submission" date="2020-08" db="EMBL/GenBank/DDBJ databases">
        <title>Novel species isolated from subtropical streams in China.</title>
        <authorList>
            <person name="Lu H."/>
        </authorList>
    </citation>
    <scope>NUCLEOTIDE SEQUENCE [LARGE SCALE GENOMIC DNA]</scope>
    <source>
        <strain evidence="1 2">FT31W</strain>
    </source>
</reference>
<dbReference type="Pfam" id="PF04305">
    <property type="entry name" value="DUF455"/>
    <property type="match status" value="1"/>
</dbReference>
<dbReference type="SUPFAM" id="SSF47240">
    <property type="entry name" value="Ferritin-like"/>
    <property type="match status" value="1"/>
</dbReference>
<protein>
    <submittedName>
        <fullName evidence="1">Ferritin-like domain-containing protein</fullName>
    </submittedName>
</protein>
<name>A0ABR6YQM0_9BURK</name>
<dbReference type="InterPro" id="IPR011197">
    <property type="entry name" value="UCP012318"/>
</dbReference>
<gene>
    <name evidence="1" type="ORF">H8K27_13790</name>
</gene>
<dbReference type="EMBL" id="JACOGC010000005">
    <property type="protein sequence ID" value="MBC3886207.1"/>
    <property type="molecule type" value="Genomic_DNA"/>
</dbReference>
<evidence type="ECO:0000313" key="1">
    <source>
        <dbReference type="EMBL" id="MBC3886207.1"/>
    </source>
</evidence>
<dbReference type="InterPro" id="IPR009078">
    <property type="entry name" value="Ferritin-like_SF"/>
</dbReference>